<dbReference type="PANTHER" id="PTHR30487:SF0">
    <property type="entry name" value="PREPILIN LEADER PEPTIDASE_N-METHYLTRANSFERASE-RELATED"/>
    <property type="match status" value="1"/>
</dbReference>
<sequence>MTPSPSAIAVGPAERVGRWVLPLVAAALAPALWLGSEAPLSLMLGLALAVAVAQIVWQDIATLTIADGTVVAVGLVGIVARVTAQEPAAAALPLAVDALVCGGSFWLIREVHYRRRGHDGIGMGDVKLAAAGGLVAGLDGFAWAVLLASLAGLALVGASRLRPRPLGTADRLPFGAFLGPALLAVFAWGPPP</sequence>
<dbReference type="eggNOG" id="COG1989">
    <property type="taxonomic scope" value="Bacteria"/>
</dbReference>
<dbReference type="GO" id="GO:0006465">
    <property type="term" value="P:signal peptide processing"/>
    <property type="evidence" value="ECO:0007669"/>
    <property type="project" value="TreeGrafter"/>
</dbReference>
<dbReference type="GO" id="GO:0005886">
    <property type="term" value="C:plasma membrane"/>
    <property type="evidence" value="ECO:0007669"/>
    <property type="project" value="TreeGrafter"/>
</dbReference>
<feature type="transmembrane region" description="Helical" evidence="2">
    <location>
        <begin position="40"/>
        <end position="57"/>
    </location>
</feature>
<dbReference type="AlphaFoldDB" id="B8IR80"/>
<dbReference type="GO" id="GO:0004190">
    <property type="term" value="F:aspartic-type endopeptidase activity"/>
    <property type="evidence" value="ECO:0007669"/>
    <property type="project" value="InterPro"/>
</dbReference>
<dbReference type="STRING" id="460265.Mnod_1792"/>
<comment type="similarity">
    <text evidence="1">Belongs to the peptidase A24 family.</text>
</comment>
<protein>
    <submittedName>
        <fullName evidence="4">Peptidase A24A prepilin type IV</fullName>
    </submittedName>
</protein>
<keyword evidence="5" id="KW-1185">Reference proteome</keyword>
<evidence type="ECO:0000313" key="5">
    <source>
        <dbReference type="Proteomes" id="UP000008207"/>
    </source>
</evidence>
<dbReference type="RefSeq" id="WP_015928474.1">
    <property type="nucleotide sequence ID" value="NC_011894.1"/>
</dbReference>
<evidence type="ECO:0000313" key="4">
    <source>
        <dbReference type="EMBL" id="ACL56782.1"/>
    </source>
</evidence>
<dbReference type="OrthoDB" id="9789291at2"/>
<feature type="transmembrane region" description="Helical" evidence="2">
    <location>
        <begin position="64"/>
        <end position="84"/>
    </location>
</feature>
<reference evidence="4 5" key="1">
    <citation type="submission" date="2009-01" db="EMBL/GenBank/DDBJ databases">
        <title>Complete sequence of chromosome of Methylobacterium nodulans ORS 2060.</title>
        <authorList>
            <consortium name="US DOE Joint Genome Institute"/>
            <person name="Lucas S."/>
            <person name="Copeland A."/>
            <person name="Lapidus A."/>
            <person name="Glavina del Rio T."/>
            <person name="Dalin E."/>
            <person name="Tice H."/>
            <person name="Bruce D."/>
            <person name="Goodwin L."/>
            <person name="Pitluck S."/>
            <person name="Sims D."/>
            <person name="Brettin T."/>
            <person name="Detter J.C."/>
            <person name="Han C."/>
            <person name="Larimer F."/>
            <person name="Land M."/>
            <person name="Hauser L."/>
            <person name="Kyrpides N."/>
            <person name="Ivanova N."/>
            <person name="Marx C.J."/>
            <person name="Richardson P."/>
        </authorList>
    </citation>
    <scope>NUCLEOTIDE SEQUENCE [LARGE SCALE GENOMIC DNA]</scope>
    <source>
        <strain evidence="5">LMG 21967 / CNCM I-2342 / ORS 2060</strain>
    </source>
</reference>
<dbReference type="KEGG" id="mno:Mnod_1792"/>
<evidence type="ECO:0000256" key="2">
    <source>
        <dbReference type="SAM" id="Phobius"/>
    </source>
</evidence>
<evidence type="ECO:0000259" key="3">
    <source>
        <dbReference type="Pfam" id="PF01478"/>
    </source>
</evidence>
<name>B8IR80_METNO</name>
<proteinExistence type="inferred from homology"/>
<keyword evidence="2" id="KW-0472">Membrane</keyword>
<evidence type="ECO:0000256" key="1">
    <source>
        <dbReference type="ARBA" id="ARBA00005801"/>
    </source>
</evidence>
<keyword evidence="2" id="KW-1133">Transmembrane helix</keyword>
<dbReference type="EMBL" id="CP001349">
    <property type="protein sequence ID" value="ACL56782.1"/>
    <property type="molecule type" value="Genomic_DNA"/>
</dbReference>
<dbReference type="Pfam" id="PF01478">
    <property type="entry name" value="Peptidase_A24"/>
    <property type="match status" value="1"/>
</dbReference>
<dbReference type="PANTHER" id="PTHR30487">
    <property type="entry name" value="TYPE 4 PREPILIN-LIKE PROTEINS LEADER PEPTIDE-PROCESSING ENZYME"/>
    <property type="match status" value="1"/>
</dbReference>
<feature type="transmembrane region" description="Helical" evidence="2">
    <location>
        <begin position="16"/>
        <end position="34"/>
    </location>
</feature>
<dbReference type="InterPro" id="IPR000045">
    <property type="entry name" value="Prepilin_IV_endopep_pep"/>
</dbReference>
<dbReference type="HOGENOM" id="CLU_057101_5_2_5"/>
<feature type="transmembrane region" description="Helical" evidence="2">
    <location>
        <begin position="172"/>
        <end position="189"/>
    </location>
</feature>
<organism evidence="4 5">
    <name type="scientific">Methylobacterium nodulans (strain LMG 21967 / CNCM I-2342 / ORS 2060)</name>
    <dbReference type="NCBI Taxonomy" id="460265"/>
    <lineage>
        <taxon>Bacteria</taxon>
        <taxon>Pseudomonadati</taxon>
        <taxon>Pseudomonadota</taxon>
        <taxon>Alphaproteobacteria</taxon>
        <taxon>Hyphomicrobiales</taxon>
        <taxon>Methylobacteriaceae</taxon>
        <taxon>Methylobacterium</taxon>
    </lineage>
</organism>
<keyword evidence="2" id="KW-0812">Transmembrane</keyword>
<feature type="transmembrane region" description="Helical" evidence="2">
    <location>
        <begin position="90"/>
        <end position="108"/>
    </location>
</feature>
<accession>B8IR80</accession>
<gene>
    <name evidence="4" type="ordered locus">Mnod_1792</name>
</gene>
<feature type="domain" description="Prepilin type IV endopeptidase peptidase" evidence="3">
    <location>
        <begin position="47"/>
        <end position="155"/>
    </location>
</feature>
<feature type="transmembrane region" description="Helical" evidence="2">
    <location>
        <begin position="128"/>
        <end position="152"/>
    </location>
</feature>
<dbReference type="Proteomes" id="UP000008207">
    <property type="component" value="Chromosome"/>
</dbReference>
<dbReference type="Gene3D" id="1.20.120.1220">
    <property type="match status" value="1"/>
</dbReference>
<dbReference type="InterPro" id="IPR050882">
    <property type="entry name" value="Prepilin_peptidase/N-MTase"/>
</dbReference>